<dbReference type="SUPFAM" id="SSF52540">
    <property type="entry name" value="P-loop containing nucleoside triphosphate hydrolases"/>
    <property type="match status" value="2"/>
</dbReference>
<dbReference type="HOGENOM" id="CLU_000604_27_5_1"/>
<keyword evidence="3 9" id="KW-0812">Transmembrane</keyword>
<dbReference type="CDD" id="cd18579">
    <property type="entry name" value="ABC_6TM_ABCC_D1"/>
    <property type="match status" value="1"/>
</dbReference>
<keyword evidence="6 9" id="KW-1133">Transmembrane helix</keyword>
<feature type="transmembrane region" description="Helical" evidence="9">
    <location>
        <begin position="1105"/>
        <end position="1126"/>
    </location>
</feature>
<evidence type="ECO:0008006" key="14">
    <source>
        <dbReference type="Google" id="ProtNLM"/>
    </source>
</evidence>
<reference evidence="13" key="1">
    <citation type="journal article" date="2015" name="BMC Genomics">
        <title>Genomic and transcriptomic analysis of the endophytic fungus Pestalotiopsis fici reveals its lifestyle and high potential for synthesis of natural products.</title>
        <authorList>
            <person name="Wang X."/>
            <person name="Zhang X."/>
            <person name="Liu L."/>
            <person name="Xiang M."/>
            <person name="Wang W."/>
            <person name="Sun X."/>
            <person name="Che Y."/>
            <person name="Guo L."/>
            <person name="Liu G."/>
            <person name="Guo L."/>
            <person name="Wang C."/>
            <person name="Yin W.B."/>
            <person name="Stadler M."/>
            <person name="Zhang X."/>
            <person name="Liu X."/>
        </authorList>
    </citation>
    <scope>NUCLEOTIDE SEQUENCE [LARGE SCALE GENOMIC DNA]</scope>
    <source>
        <strain evidence="13">W106-1 / CGMCC3.15140</strain>
    </source>
</reference>
<dbReference type="InterPro" id="IPR036640">
    <property type="entry name" value="ABC1_TM_sf"/>
</dbReference>
<evidence type="ECO:0000256" key="2">
    <source>
        <dbReference type="ARBA" id="ARBA00022448"/>
    </source>
</evidence>
<dbReference type="InterPro" id="IPR044726">
    <property type="entry name" value="ABCC_6TM_D2"/>
</dbReference>
<dbReference type="InterPro" id="IPR044746">
    <property type="entry name" value="ABCC_6TM_D1"/>
</dbReference>
<organism evidence="12 13">
    <name type="scientific">Pestalotiopsis fici (strain W106-1 / CGMCC3.15140)</name>
    <dbReference type="NCBI Taxonomy" id="1229662"/>
    <lineage>
        <taxon>Eukaryota</taxon>
        <taxon>Fungi</taxon>
        <taxon>Dikarya</taxon>
        <taxon>Ascomycota</taxon>
        <taxon>Pezizomycotina</taxon>
        <taxon>Sordariomycetes</taxon>
        <taxon>Xylariomycetidae</taxon>
        <taxon>Amphisphaeriales</taxon>
        <taxon>Sporocadaceae</taxon>
        <taxon>Pestalotiopsis</taxon>
    </lineage>
</organism>
<dbReference type="CDD" id="cd18580">
    <property type="entry name" value="ABC_6TM_ABCC_D2"/>
    <property type="match status" value="1"/>
</dbReference>
<feature type="transmembrane region" description="Helical" evidence="9">
    <location>
        <begin position="995"/>
        <end position="1012"/>
    </location>
</feature>
<evidence type="ECO:0000256" key="9">
    <source>
        <dbReference type="SAM" id="Phobius"/>
    </source>
</evidence>
<evidence type="ECO:0000256" key="7">
    <source>
        <dbReference type="ARBA" id="ARBA00023136"/>
    </source>
</evidence>
<feature type="transmembrane region" description="Helical" evidence="9">
    <location>
        <begin position="76"/>
        <end position="94"/>
    </location>
</feature>
<dbReference type="PROSITE" id="PS50929">
    <property type="entry name" value="ABC_TM1F"/>
    <property type="match status" value="2"/>
</dbReference>
<feature type="transmembrane region" description="Helical" evidence="9">
    <location>
        <begin position="857"/>
        <end position="878"/>
    </location>
</feature>
<feature type="transmembrane region" description="Helical" evidence="9">
    <location>
        <begin position="1076"/>
        <end position="1099"/>
    </location>
</feature>
<dbReference type="Pfam" id="PF00664">
    <property type="entry name" value="ABC_membrane"/>
    <property type="match status" value="2"/>
</dbReference>
<dbReference type="InterPro" id="IPR017871">
    <property type="entry name" value="ABC_transporter-like_CS"/>
</dbReference>
<feature type="compositionally biased region" description="Polar residues" evidence="8">
    <location>
        <begin position="803"/>
        <end position="819"/>
    </location>
</feature>
<dbReference type="InterPro" id="IPR003439">
    <property type="entry name" value="ABC_transporter-like_ATP-bd"/>
</dbReference>
<dbReference type="PANTHER" id="PTHR24223:SF345">
    <property type="entry name" value="ABC MULTIDRUG TRANSPORTER (EUROFUNG)"/>
    <property type="match status" value="1"/>
</dbReference>
<proteinExistence type="predicted"/>
<feature type="domain" description="ABC transporter" evidence="10">
    <location>
        <begin position="1173"/>
        <end position="1415"/>
    </location>
</feature>
<evidence type="ECO:0000256" key="3">
    <source>
        <dbReference type="ARBA" id="ARBA00022692"/>
    </source>
</evidence>
<evidence type="ECO:0000259" key="10">
    <source>
        <dbReference type="PROSITE" id="PS50893"/>
    </source>
</evidence>
<evidence type="ECO:0000259" key="11">
    <source>
        <dbReference type="PROSITE" id="PS50929"/>
    </source>
</evidence>
<gene>
    <name evidence="12" type="ORF">PFICI_05029</name>
</gene>
<feature type="domain" description="ABC transmembrane type-1" evidence="11">
    <location>
        <begin position="255"/>
        <end position="531"/>
    </location>
</feature>
<dbReference type="Gene3D" id="1.20.1560.10">
    <property type="entry name" value="ABC transporter type 1, transmembrane domain"/>
    <property type="match status" value="2"/>
</dbReference>
<evidence type="ECO:0000256" key="4">
    <source>
        <dbReference type="ARBA" id="ARBA00022741"/>
    </source>
</evidence>
<dbReference type="Proteomes" id="UP000030651">
    <property type="component" value="Unassembled WGS sequence"/>
</dbReference>
<dbReference type="EMBL" id="KI912111">
    <property type="protein sequence ID" value="ETS83153.1"/>
    <property type="molecule type" value="Genomic_DNA"/>
</dbReference>
<name>W3XAN3_PESFW</name>
<feature type="transmembrane region" description="Helical" evidence="9">
    <location>
        <begin position="890"/>
        <end position="913"/>
    </location>
</feature>
<dbReference type="KEGG" id="pfy:PFICI_05029"/>
<dbReference type="InParanoid" id="W3XAN3"/>
<dbReference type="InterPro" id="IPR003593">
    <property type="entry name" value="AAA+_ATPase"/>
</dbReference>
<comment type="subcellular location">
    <subcellularLocation>
        <location evidence="1">Membrane</location>
        <topology evidence="1">Multi-pass membrane protein</topology>
    </subcellularLocation>
</comment>
<feature type="transmembrane region" description="Helical" evidence="9">
    <location>
        <begin position="289"/>
        <end position="308"/>
    </location>
</feature>
<dbReference type="SUPFAM" id="SSF90123">
    <property type="entry name" value="ABC transporter transmembrane region"/>
    <property type="match status" value="2"/>
</dbReference>
<keyword evidence="2" id="KW-0813">Transport</keyword>
<dbReference type="GO" id="GO:0016887">
    <property type="term" value="F:ATP hydrolysis activity"/>
    <property type="evidence" value="ECO:0007669"/>
    <property type="project" value="InterPro"/>
</dbReference>
<dbReference type="GO" id="GO:0016020">
    <property type="term" value="C:membrane"/>
    <property type="evidence" value="ECO:0007669"/>
    <property type="project" value="UniProtKB-SubCell"/>
</dbReference>
<evidence type="ECO:0000256" key="1">
    <source>
        <dbReference type="ARBA" id="ARBA00004141"/>
    </source>
</evidence>
<feature type="transmembrane region" description="Helical" evidence="9">
    <location>
        <begin position="510"/>
        <end position="531"/>
    </location>
</feature>
<dbReference type="Gene3D" id="3.40.50.300">
    <property type="entry name" value="P-loop containing nucleotide triphosphate hydrolases"/>
    <property type="match status" value="2"/>
</dbReference>
<feature type="domain" description="ABC transmembrane type-1" evidence="11">
    <location>
        <begin position="859"/>
        <end position="1133"/>
    </location>
</feature>
<keyword evidence="5" id="KW-0067">ATP-binding</keyword>
<feature type="transmembrane region" description="Helical" evidence="9">
    <location>
        <begin position="372"/>
        <end position="396"/>
    </location>
</feature>
<dbReference type="PROSITE" id="PS00211">
    <property type="entry name" value="ABC_TRANSPORTER_1"/>
    <property type="match status" value="2"/>
</dbReference>
<dbReference type="InterPro" id="IPR027417">
    <property type="entry name" value="P-loop_NTPase"/>
</dbReference>
<dbReference type="FunFam" id="1.20.1560.10:FF:000066">
    <property type="entry name" value="ABC multidrug transporter (Eurofung)"/>
    <property type="match status" value="1"/>
</dbReference>
<dbReference type="GeneID" id="19270042"/>
<sequence length="1415" mass="155569">MQRMTVVDGVQLIPLVAALAFLVSAPWRIWTLCKATTKIGPNLLGTFKAFTSLLLPLVCIARLVEYAGWPAPADVVIFYTPIATVVAAVVYCMLSPLEHRRSVRPSTPIILFLTANFLGETARWALSLRPGGSQIGGRGSALRAVISLFLLLVESHEKSSILLDSKTVRSPEDTAGVLSRAFFWWINPILARGYHETFEVKTLPNLDSNLISTSLRSAALYNWAQRRKPEGLMTLPRVLLKTLLRPFLGAVLPRLFLTAFKYSQPLLIREAIHFLTTSRVKKESQDGTNLILAAIIVYTGLAVSIAVYQRCLNRLQVMARGVLISLIHHKTLHTSSDFLNEGKVVTLMSNDVDNVSDSGEMFHQTWAQVLEVAIGIALLASEVGWVWPLPLVFIFSGSRVSRFVARNLRSRQGAWNAATQRRISMTGTVLAAIKNIKIMGLQRGLIAYIESLRRAEMDSAETVWWMNLTYVASANLIGIFTPAVTLFTYAVVAYFRGTALDTETAFTTTAILGMVTHPANMVMTIIPKVIASFSSYERIQKFLLEPDLADPRSVKSATEPELVDTSVESDAAISFQHVSIVNDASKILLEDITFTVPQGSFVICAGPTASGKSTLVKTILGESNVSQGEVCVSSRNIAYCAQSTWLPNTTIREAITSFSRETKQNDEEWYAEILRVCCLQEDLDAMAEGDKTSVGSRGMNISGGQRQRVALARALYTRPTILLLDDILSGLDGNTENEIIENLLGPSGLIQKHRSTLFLITNAAQHFRLADRVLILEDFKIKEQGNWNDLKVKQGDIEKIITSKSQAGTTTNGEATTPSKGPKTVTPAPKSTSDDARSSGDSELYGYFIKSAGYGNFMFMFVCVAAYSVFMAFPQYWLKLWTESESNEPWFFAIGYLLLALGAWVTTISGVWARMLKMTPRSGLTLHSKLLDTVLLAPLSFFSKTPTGEILNRFSQDIQLIDKKVGEALGAFVIQICKLTVQIVLLFLASKYMTVTLPISAIIIYIIQKVYLRTSRQLRHLELESRSSVFQDFLETVEGVTTIRAFQAHEKAEVAHLEYLDFSQRPFYILFCLQRWLNIVLDLLVGAIGVGVITVAVTLRGATSAAQVGLALNMILVANTALLALIRSWTDLEISLGAVLRLKTLEEDVSPEDKNADLPDRYTSVPWPMPGAVELTSVNAAYNPDALALQNFSMTVEPGQLAVLCGRTGRGKSSVLLSLLKMIDVRSGSVTVHGLNTKHAPTSVVREKFFVAIPQDATIFPQASLRFNLDPSQVLSNETVMKALGKVGLLDHFRIPEQEQRAGPQPEEEETASSPGKILDKAMSDLAAISAGQAQLLALARALLQAHSLAEDGHNKPIVLLDEATSSLDLDTEGLMLSVIHQEFTLRGYTVIMVAHRLGAVKAILREGVDQMIEM</sequence>
<feature type="transmembrane region" description="Helical" evidence="9">
    <location>
        <begin position="12"/>
        <end position="30"/>
    </location>
</feature>
<keyword evidence="13" id="KW-1185">Reference proteome</keyword>
<dbReference type="PANTHER" id="PTHR24223">
    <property type="entry name" value="ATP-BINDING CASSETTE SUB-FAMILY C"/>
    <property type="match status" value="1"/>
</dbReference>
<dbReference type="PROSITE" id="PS50893">
    <property type="entry name" value="ABC_TRANSPORTER_2"/>
    <property type="match status" value="2"/>
</dbReference>
<dbReference type="OMA" id="WISTNGT"/>
<evidence type="ECO:0000256" key="6">
    <source>
        <dbReference type="ARBA" id="ARBA00022989"/>
    </source>
</evidence>
<dbReference type="SMART" id="SM00382">
    <property type="entry name" value="AAA"/>
    <property type="match status" value="2"/>
</dbReference>
<feature type="transmembrane region" description="Helical" evidence="9">
    <location>
        <begin position="42"/>
        <end position="64"/>
    </location>
</feature>
<keyword evidence="4" id="KW-0547">Nucleotide-binding</keyword>
<keyword evidence="7 9" id="KW-0472">Membrane</keyword>
<feature type="transmembrane region" description="Helical" evidence="9">
    <location>
        <begin position="463"/>
        <end position="490"/>
    </location>
</feature>
<feature type="domain" description="ABC transporter" evidence="10">
    <location>
        <begin position="573"/>
        <end position="803"/>
    </location>
</feature>
<dbReference type="InterPro" id="IPR011527">
    <property type="entry name" value="ABC1_TM_dom"/>
</dbReference>
<dbReference type="Pfam" id="PF00005">
    <property type="entry name" value="ABC_tran"/>
    <property type="match status" value="2"/>
</dbReference>
<dbReference type="eggNOG" id="KOG0054">
    <property type="taxonomic scope" value="Eukaryota"/>
</dbReference>
<feature type="region of interest" description="Disordered" evidence="8">
    <location>
        <begin position="803"/>
        <end position="839"/>
    </location>
</feature>
<evidence type="ECO:0000256" key="5">
    <source>
        <dbReference type="ARBA" id="ARBA00022840"/>
    </source>
</evidence>
<protein>
    <recommendedName>
        <fullName evidence="14">ABC transporter</fullName>
    </recommendedName>
</protein>
<evidence type="ECO:0000256" key="8">
    <source>
        <dbReference type="SAM" id="MobiDB-lite"/>
    </source>
</evidence>
<evidence type="ECO:0000313" key="13">
    <source>
        <dbReference type="Proteomes" id="UP000030651"/>
    </source>
</evidence>
<accession>W3XAN3</accession>
<dbReference type="GO" id="GO:0140359">
    <property type="term" value="F:ABC-type transporter activity"/>
    <property type="evidence" value="ECO:0007669"/>
    <property type="project" value="InterPro"/>
</dbReference>
<evidence type="ECO:0000313" key="12">
    <source>
        <dbReference type="EMBL" id="ETS83153.1"/>
    </source>
</evidence>
<dbReference type="InterPro" id="IPR050173">
    <property type="entry name" value="ABC_transporter_C-like"/>
</dbReference>
<dbReference type="RefSeq" id="XP_007831801.1">
    <property type="nucleotide sequence ID" value="XM_007833610.1"/>
</dbReference>
<dbReference type="GO" id="GO:0005524">
    <property type="term" value="F:ATP binding"/>
    <property type="evidence" value="ECO:0007669"/>
    <property type="project" value="UniProtKB-KW"/>
</dbReference>
<dbReference type="OrthoDB" id="4139357at2759"/>